<gene>
    <name evidence="6" type="ORF">FJQ54_00390</name>
</gene>
<keyword evidence="3" id="KW-1133">Transmembrane helix</keyword>
<dbReference type="PANTHER" id="PTHR32347:SF23">
    <property type="entry name" value="BLL5650 PROTEIN"/>
    <property type="match status" value="1"/>
</dbReference>
<dbReference type="InterPro" id="IPR050465">
    <property type="entry name" value="UPF0194_transport"/>
</dbReference>
<organism evidence="6 7">
    <name type="scientific">Sandaracinobacter neustonicus</name>
    <dbReference type="NCBI Taxonomy" id="1715348"/>
    <lineage>
        <taxon>Bacteria</taxon>
        <taxon>Pseudomonadati</taxon>
        <taxon>Pseudomonadota</taxon>
        <taxon>Alphaproteobacteria</taxon>
        <taxon>Sphingomonadales</taxon>
        <taxon>Sphingosinicellaceae</taxon>
        <taxon>Sandaracinobacter</taxon>
    </lineage>
</organism>
<dbReference type="InterPro" id="IPR058627">
    <property type="entry name" value="MdtA-like_C"/>
</dbReference>
<dbReference type="OrthoDB" id="1957187at2"/>
<keyword evidence="7" id="KW-1185">Reference proteome</keyword>
<feature type="domain" description="Multidrug resistance protein MdtA-like C-terminal permuted SH3" evidence="5">
    <location>
        <begin position="341"/>
        <end position="396"/>
    </location>
</feature>
<dbReference type="Pfam" id="PF25917">
    <property type="entry name" value="BSH_RND"/>
    <property type="match status" value="1"/>
</dbReference>
<sequence length="409" mass="43630">MDRRIERRRPRWPLLLAAIALPLAGVVIWRMLPESGSTDIAAADIRIGTVQRAAFNDYLPVRATVAPRLTTLVGAMAGGQVERLHAQDGDLVAAGQPLATLSNAELKLDVLSREAQIAGQLGDLSGQDLALQRDKQGRAAELAQANYDLIRARRDLSIRQQLHAEGFVSDAGVESFAEETAYRQQRLKQLQGAQGREAGISATQGQRLADTRQRLAGNLSAVRASLDALVIRAPAAGRLVNFSIQPGQALKAGDPAGQVDSEGLWKLEADVDEYYLGRVAPGQKGRTTEGAPLSVLKVLPAVKDGRFRTELLFEGAAPPGLKRGQTVDVRVTLGSSGVATVAPVGGWLDSGAGGTVFVLDADGRHARRRDVKIGRRTPEQAEILSGLEPGDRIILSSTPATRGDVLNIR</sequence>
<dbReference type="Gene3D" id="1.10.287.470">
    <property type="entry name" value="Helix hairpin bin"/>
    <property type="match status" value="1"/>
</dbReference>
<name>A0A501XW58_9SPHN</name>
<protein>
    <submittedName>
        <fullName evidence="6">HlyD family efflux transporter periplasmic adaptor subunit</fullName>
    </submittedName>
</protein>
<dbReference type="PANTHER" id="PTHR32347">
    <property type="entry name" value="EFFLUX SYSTEM COMPONENT YKNX-RELATED"/>
    <property type="match status" value="1"/>
</dbReference>
<evidence type="ECO:0000256" key="2">
    <source>
        <dbReference type="ARBA" id="ARBA00023054"/>
    </source>
</evidence>
<dbReference type="InterPro" id="IPR058625">
    <property type="entry name" value="MdtA-like_BSH"/>
</dbReference>
<keyword evidence="3" id="KW-0812">Transmembrane</keyword>
<evidence type="ECO:0000256" key="3">
    <source>
        <dbReference type="SAM" id="Phobius"/>
    </source>
</evidence>
<reference evidence="6 7" key="1">
    <citation type="submission" date="2019-06" db="EMBL/GenBank/DDBJ databases">
        <authorList>
            <person name="Lee I."/>
            <person name="Jang G.I."/>
            <person name="Hwang C.Y."/>
        </authorList>
    </citation>
    <scope>NUCLEOTIDE SEQUENCE [LARGE SCALE GENOMIC DNA]</scope>
    <source>
        <strain evidence="6 7">PAMC 28131</strain>
    </source>
</reference>
<dbReference type="Gene3D" id="2.40.420.20">
    <property type="match status" value="1"/>
</dbReference>
<dbReference type="AlphaFoldDB" id="A0A501XW58"/>
<evidence type="ECO:0000259" key="5">
    <source>
        <dbReference type="Pfam" id="PF25967"/>
    </source>
</evidence>
<evidence type="ECO:0000313" key="6">
    <source>
        <dbReference type="EMBL" id="TPE64938.1"/>
    </source>
</evidence>
<dbReference type="Pfam" id="PF25967">
    <property type="entry name" value="RND-MFP_C"/>
    <property type="match status" value="1"/>
</dbReference>
<accession>A0A501XW58</accession>
<evidence type="ECO:0000256" key="1">
    <source>
        <dbReference type="ARBA" id="ARBA00004196"/>
    </source>
</evidence>
<feature type="domain" description="Multidrug resistance protein MdtA-like barrel-sandwich hybrid" evidence="4">
    <location>
        <begin position="73"/>
        <end position="258"/>
    </location>
</feature>
<dbReference type="Gene3D" id="2.40.50.100">
    <property type="match status" value="1"/>
</dbReference>
<keyword evidence="3" id="KW-0472">Membrane</keyword>
<proteinExistence type="predicted"/>
<comment type="caution">
    <text evidence="6">The sequence shown here is derived from an EMBL/GenBank/DDBJ whole genome shotgun (WGS) entry which is preliminary data.</text>
</comment>
<evidence type="ECO:0000259" key="4">
    <source>
        <dbReference type="Pfam" id="PF25917"/>
    </source>
</evidence>
<dbReference type="EMBL" id="VFSU01000004">
    <property type="protein sequence ID" value="TPE64938.1"/>
    <property type="molecule type" value="Genomic_DNA"/>
</dbReference>
<evidence type="ECO:0000313" key="7">
    <source>
        <dbReference type="Proteomes" id="UP000319897"/>
    </source>
</evidence>
<keyword evidence="2" id="KW-0175">Coiled coil</keyword>
<dbReference type="Proteomes" id="UP000319897">
    <property type="component" value="Unassembled WGS sequence"/>
</dbReference>
<dbReference type="RefSeq" id="WP_140926248.1">
    <property type="nucleotide sequence ID" value="NZ_VFSU01000004.1"/>
</dbReference>
<feature type="transmembrane region" description="Helical" evidence="3">
    <location>
        <begin position="12"/>
        <end position="32"/>
    </location>
</feature>
<comment type="subcellular location">
    <subcellularLocation>
        <location evidence="1">Cell envelope</location>
    </subcellularLocation>
</comment>
<dbReference type="GO" id="GO:0030313">
    <property type="term" value="C:cell envelope"/>
    <property type="evidence" value="ECO:0007669"/>
    <property type="project" value="UniProtKB-SubCell"/>
</dbReference>